<reference evidence="1" key="1">
    <citation type="submission" date="2016-03" db="EMBL/GenBank/DDBJ databases">
        <title>Mechanisms controlling the formation of the plant cell surface in tip-growing cells are functionally conserved among land plants.</title>
        <authorList>
            <person name="Honkanen S."/>
            <person name="Jones V.A."/>
            <person name="Morieri G."/>
            <person name="Champion C."/>
            <person name="Hetherington A.J."/>
            <person name="Kelly S."/>
            <person name="Saint-Marcoux D."/>
            <person name="Proust H."/>
            <person name="Prescott H."/>
            <person name="Dolan L."/>
        </authorList>
    </citation>
    <scope>NUCLEOTIDE SEQUENCE [LARGE SCALE GENOMIC DNA]</scope>
    <source>
        <tissue evidence="1">Whole gametophyte</tissue>
    </source>
</reference>
<evidence type="ECO:0000313" key="2">
    <source>
        <dbReference type="Proteomes" id="UP000077202"/>
    </source>
</evidence>
<gene>
    <name evidence="1" type="ORF">AXG93_4666s1040</name>
</gene>
<protein>
    <submittedName>
        <fullName evidence="1">Uncharacterized protein</fullName>
    </submittedName>
</protein>
<dbReference type="Proteomes" id="UP000077202">
    <property type="component" value="Unassembled WGS sequence"/>
</dbReference>
<comment type="caution">
    <text evidence="1">The sequence shown here is derived from an EMBL/GenBank/DDBJ whole genome shotgun (WGS) entry which is preliminary data.</text>
</comment>
<evidence type="ECO:0000313" key="1">
    <source>
        <dbReference type="EMBL" id="OAE27134.1"/>
    </source>
</evidence>
<sequence length="116" mass="12495">MMGTRAFGGYGDHARLSAAGCNLNSEKILSSVINPDMSKILTSPALNFHDDSSRAETCGFLHDCPGNNSSNRVVCKDISSTGPVDLAVSPLPSLTWSDQKDSFILIHKLKDKDLRS</sequence>
<dbReference type="EMBL" id="LVLJ01001967">
    <property type="protein sequence ID" value="OAE27134.1"/>
    <property type="molecule type" value="Genomic_DNA"/>
</dbReference>
<organism evidence="1 2">
    <name type="scientific">Marchantia polymorpha subsp. ruderalis</name>
    <dbReference type="NCBI Taxonomy" id="1480154"/>
    <lineage>
        <taxon>Eukaryota</taxon>
        <taxon>Viridiplantae</taxon>
        <taxon>Streptophyta</taxon>
        <taxon>Embryophyta</taxon>
        <taxon>Marchantiophyta</taxon>
        <taxon>Marchantiopsida</taxon>
        <taxon>Marchantiidae</taxon>
        <taxon>Marchantiales</taxon>
        <taxon>Marchantiaceae</taxon>
        <taxon>Marchantia</taxon>
    </lineage>
</organism>
<name>A0A176W239_MARPO</name>
<accession>A0A176W239</accession>
<proteinExistence type="predicted"/>
<dbReference type="AlphaFoldDB" id="A0A176W239"/>
<keyword evidence="2" id="KW-1185">Reference proteome</keyword>